<accession>A0A6H5IM02</accession>
<dbReference type="Proteomes" id="UP000479190">
    <property type="component" value="Unassembled WGS sequence"/>
</dbReference>
<evidence type="ECO:0000313" key="2">
    <source>
        <dbReference type="EMBL" id="CAB0039325.1"/>
    </source>
</evidence>
<reference evidence="2 3" key="1">
    <citation type="submission" date="2020-02" db="EMBL/GenBank/DDBJ databases">
        <authorList>
            <person name="Ferguson B K."/>
        </authorList>
    </citation>
    <scope>NUCLEOTIDE SEQUENCE [LARGE SCALE GENOMIC DNA]</scope>
</reference>
<evidence type="ECO:0000313" key="3">
    <source>
        <dbReference type="Proteomes" id="UP000479190"/>
    </source>
</evidence>
<keyword evidence="3" id="KW-1185">Reference proteome</keyword>
<sequence length="117" mass="12647">MASPRRALYRSAQAFQPTWMSPTAEHHRHTGQQPTTTQPSSTRRVTFSLPAQTAQSIRGGVAVAPQSSPPNTRRVAPSAGPLRPASPAAEKRAGFDLSHLRTAAKREKKKAVKSLRA</sequence>
<gene>
    <name evidence="2" type="ORF">TBRA_LOCUS11071</name>
</gene>
<feature type="compositionally biased region" description="Low complexity" evidence="1">
    <location>
        <begin position="31"/>
        <end position="44"/>
    </location>
</feature>
<organism evidence="2 3">
    <name type="scientific">Trichogramma brassicae</name>
    <dbReference type="NCBI Taxonomy" id="86971"/>
    <lineage>
        <taxon>Eukaryota</taxon>
        <taxon>Metazoa</taxon>
        <taxon>Ecdysozoa</taxon>
        <taxon>Arthropoda</taxon>
        <taxon>Hexapoda</taxon>
        <taxon>Insecta</taxon>
        <taxon>Pterygota</taxon>
        <taxon>Neoptera</taxon>
        <taxon>Endopterygota</taxon>
        <taxon>Hymenoptera</taxon>
        <taxon>Apocrita</taxon>
        <taxon>Proctotrupomorpha</taxon>
        <taxon>Chalcidoidea</taxon>
        <taxon>Trichogrammatidae</taxon>
        <taxon>Trichogramma</taxon>
    </lineage>
</organism>
<evidence type="ECO:0000256" key="1">
    <source>
        <dbReference type="SAM" id="MobiDB-lite"/>
    </source>
</evidence>
<dbReference type="AlphaFoldDB" id="A0A6H5IM02"/>
<protein>
    <submittedName>
        <fullName evidence="2">Uncharacterized protein</fullName>
    </submittedName>
</protein>
<feature type="region of interest" description="Disordered" evidence="1">
    <location>
        <begin position="1"/>
        <end position="45"/>
    </location>
</feature>
<dbReference type="EMBL" id="CADCXV010000952">
    <property type="protein sequence ID" value="CAB0039325.1"/>
    <property type="molecule type" value="Genomic_DNA"/>
</dbReference>
<name>A0A6H5IM02_9HYME</name>
<proteinExistence type="predicted"/>
<feature type="region of interest" description="Disordered" evidence="1">
    <location>
        <begin position="60"/>
        <end position="117"/>
    </location>
</feature>
<feature type="compositionally biased region" description="Basic residues" evidence="1">
    <location>
        <begin position="102"/>
        <end position="117"/>
    </location>
</feature>